<accession>A0A3N1NN93</accession>
<dbReference type="OrthoDB" id="5734758at2"/>
<sequence length="204" mass="23305">MPERRLYFRIDDYLDLEYLAVDEDTLQHTPAENLFPGAAALKTYAELKKIDSESSQLFYQIKDRDRQIADYLYLLNRKIDLLAQQLISEPRLHGTHPTDQRRVNISEGGLAFSNREALKIGQAVALNLTFLPTYVGLAIYARVARCEPLRTGGYEIAAEFETLTDPQQHLLSQQIMRAQMAEKRRLQDIDPDEKGNLYSKGASS</sequence>
<dbReference type="EMBL" id="RJUK01000001">
    <property type="protein sequence ID" value="ROQ20302.1"/>
    <property type="molecule type" value="Genomic_DNA"/>
</dbReference>
<organism evidence="2 3">
    <name type="scientific">Marinimicrobium koreense</name>
    <dbReference type="NCBI Taxonomy" id="306545"/>
    <lineage>
        <taxon>Bacteria</taxon>
        <taxon>Pseudomonadati</taxon>
        <taxon>Pseudomonadota</taxon>
        <taxon>Gammaproteobacteria</taxon>
        <taxon>Cellvibrionales</taxon>
        <taxon>Cellvibrionaceae</taxon>
        <taxon>Marinimicrobium</taxon>
    </lineage>
</organism>
<dbReference type="Gene3D" id="2.40.10.220">
    <property type="entry name" value="predicted glycosyltransferase like domains"/>
    <property type="match status" value="1"/>
</dbReference>
<dbReference type="Pfam" id="PF07238">
    <property type="entry name" value="PilZ"/>
    <property type="match status" value="1"/>
</dbReference>
<dbReference type="AlphaFoldDB" id="A0A3N1NN93"/>
<protein>
    <submittedName>
        <fullName evidence="2">PilZ domain-containing protein</fullName>
    </submittedName>
</protein>
<dbReference type="RefSeq" id="WP_123637484.1">
    <property type="nucleotide sequence ID" value="NZ_RJUK01000001.1"/>
</dbReference>
<gene>
    <name evidence="2" type="ORF">EDC38_0903</name>
</gene>
<evidence type="ECO:0000259" key="1">
    <source>
        <dbReference type="Pfam" id="PF07238"/>
    </source>
</evidence>
<name>A0A3N1NN93_9GAMM</name>
<dbReference type="GO" id="GO:0035438">
    <property type="term" value="F:cyclic-di-GMP binding"/>
    <property type="evidence" value="ECO:0007669"/>
    <property type="project" value="InterPro"/>
</dbReference>
<evidence type="ECO:0000313" key="2">
    <source>
        <dbReference type="EMBL" id="ROQ20302.1"/>
    </source>
</evidence>
<keyword evidence="3" id="KW-1185">Reference proteome</keyword>
<dbReference type="Proteomes" id="UP000273643">
    <property type="component" value="Unassembled WGS sequence"/>
</dbReference>
<feature type="domain" description="PilZ" evidence="1">
    <location>
        <begin position="99"/>
        <end position="175"/>
    </location>
</feature>
<reference evidence="2 3" key="1">
    <citation type="submission" date="2018-11" db="EMBL/GenBank/DDBJ databases">
        <title>Genomic Encyclopedia of Type Strains, Phase IV (KMG-IV): sequencing the most valuable type-strain genomes for metagenomic binning, comparative biology and taxonomic classification.</title>
        <authorList>
            <person name="Goeker M."/>
        </authorList>
    </citation>
    <scope>NUCLEOTIDE SEQUENCE [LARGE SCALE GENOMIC DNA]</scope>
    <source>
        <strain evidence="2 3">DSM 16974</strain>
    </source>
</reference>
<evidence type="ECO:0000313" key="3">
    <source>
        <dbReference type="Proteomes" id="UP000273643"/>
    </source>
</evidence>
<comment type="caution">
    <text evidence="2">The sequence shown here is derived from an EMBL/GenBank/DDBJ whole genome shotgun (WGS) entry which is preliminary data.</text>
</comment>
<proteinExistence type="predicted"/>
<dbReference type="InterPro" id="IPR009875">
    <property type="entry name" value="PilZ_domain"/>
</dbReference>